<dbReference type="STRING" id="551991.SAMN05192529_105135"/>
<dbReference type="AlphaFoldDB" id="A0A1H3XFD9"/>
<dbReference type="EMBL" id="FNQY01000005">
    <property type="protein sequence ID" value="SDZ98053.1"/>
    <property type="molecule type" value="Genomic_DNA"/>
</dbReference>
<evidence type="ECO:0000313" key="2">
    <source>
        <dbReference type="Proteomes" id="UP000199041"/>
    </source>
</evidence>
<dbReference type="OrthoDB" id="662471at2"/>
<dbReference type="RefSeq" id="WP_091395206.1">
    <property type="nucleotide sequence ID" value="NZ_FNQY01000005.1"/>
</dbReference>
<evidence type="ECO:0000313" key="1">
    <source>
        <dbReference type="EMBL" id="SDZ98053.1"/>
    </source>
</evidence>
<reference evidence="1 2" key="1">
    <citation type="submission" date="2016-10" db="EMBL/GenBank/DDBJ databases">
        <authorList>
            <person name="de Groot N.N."/>
        </authorList>
    </citation>
    <scope>NUCLEOTIDE SEQUENCE [LARGE SCALE GENOMIC DNA]</scope>
    <source>
        <strain evidence="1 2">Vu-144</strain>
    </source>
</reference>
<dbReference type="Proteomes" id="UP000199041">
    <property type="component" value="Unassembled WGS sequence"/>
</dbReference>
<protein>
    <submittedName>
        <fullName evidence="1">Uncharacterized protein</fullName>
    </submittedName>
</protein>
<proteinExistence type="predicted"/>
<keyword evidence="2" id="KW-1185">Reference proteome</keyword>
<organism evidence="1 2">
    <name type="scientific">Arachidicoccus rhizosphaerae</name>
    <dbReference type="NCBI Taxonomy" id="551991"/>
    <lineage>
        <taxon>Bacteria</taxon>
        <taxon>Pseudomonadati</taxon>
        <taxon>Bacteroidota</taxon>
        <taxon>Chitinophagia</taxon>
        <taxon>Chitinophagales</taxon>
        <taxon>Chitinophagaceae</taxon>
        <taxon>Arachidicoccus</taxon>
    </lineage>
</organism>
<sequence>MKANERVVFLFNGDVKTAVKAQECSNVKSHFKLANKLTKLLTESFGSGEIRWTNSYSEIEVDDDFLLEWDS</sequence>
<name>A0A1H3XFD9_9BACT</name>
<accession>A0A1H3XFD9</accession>
<gene>
    <name evidence="1" type="ORF">SAMN05192529_105135</name>
</gene>